<dbReference type="Gene3D" id="3.80.10.10">
    <property type="entry name" value="Ribonuclease Inhibitor"/>
    <property type="match status" value="1"/>
</dbReference>
<protein>
    <submittedName>
        <fullName evidence="1">Unplaced genomic scaffold supercont1.5, whole genome shotgun sequence</fullName>
    </submittedName>
</protein>
<proteinExistence type="predicted"/>
<keyword evidence="2" id="KW-1185">Reference proteome</keyword>
<dbReference type="InterPro" id="IPR032675">
    <property type="entry name" value="LRR_dom_sf"/>
</dbReference>
<reference evidence="1 2" key="1">
    <citation type="submission" date="2015-01" db="EMBL/GenBank/DDBJ databases">
        <title>The Genome Sequence of Fonsecaea pedrosoi CBS 271.37.</title>
        <authorList>
            <consortium name="The Broad Institute Genomics Platform"/>
            <person name="Cuomo C."/>
            <person name="de Hoog S."/>
            <person name="Gorbushina A."/>
            <person name="Stielow B."/>
            <person name="Teixiera M."/>
            <person name="Abouelleil A."/>
            <person name="Chapman S.B."/>
            <person name="Priest M."/>
            <person name="Young S.K."/>
            <person name="Wortman J."/>
            <person name="Nusbaum C."/>
            <person name="Birren B."/>
        </authorList>
    </citation>
    <scope>NUCLEOTIDE SEQUENCE [LARGE SCALE GENOMIC DNA]</scope>
    <source>
        <strain evidence="1 2">CBS 271.37</strain>
    </source>
</reference>
<dbReference type="SUPFAM" id="SSF52047">
    <property type="entry name" value="RNI-like"/>
    <property type="match status" value="1"/>
</dbReference>
<evidence type="ECO:0000313" key="1">
    <source>
        <dbReference type="EMBL" id="KIW78238.1"/>
    </source>
</evidence>
<gene>
    <name evidence="1" type="ORF">Z517_08072</name>
</gene>
<sequence length="502" mass="57889">MGFCVTYSTIAISLAIPFEDPVVVGSCDHHYMDLETIRESLPLMPRLRRITLECSAIATYQVLQMLPNDRQYEIVMDHLRTCWPWADLIQAVTALLPLAARHQVAIGAFRSAPYDNSTPDQSVYDAIAKATAVEVHHHWLTCRPNAAHSERPHLKEGSSWTELRLMVSLPLRFTPRPSIRSLDPSIIPWANLRRLAIEWIFYPSMNDFIYSCAPRLSHLQALRLDAFHKWHYHEACSYVSDGEEHSLRRLSEHPFAIDFTNMPELQELEINGICNHIPITDLVGPNLRRLRLHCENPRFSVYGKESQRSHTDILAAANLAPNLEWLELDIGNIENLWHPTAIPGVDVDVEQYMFLNALTKFRHLRFLRLFPPFAPMTSQPADHRVTHVVPVTDDQAVRIFEQLHRECPSLQILSIAAAPSISDVDTMHWEVTRQGDQTVLTTGHRNRNYNHCQTWIGQRRVRSEIKRFSTPQTYLSDSGGWMLEQNDFRVNRPFAFADEIYR</sequence>
<dbReference type="GeneID" id="25307562"/>
<organism evidence="1 2">
    <name type="scientific">Fonsecaea pedrosoi CBS 271.37</name>
    <dbReference type="NCBI Taxonomy" id="1442368"/>
    <lineage>
        <taxon>Eukaryota</taxon>
        <taxon>Fungi</taxon>
        <taxon>Dikarya</taxon>
        <taxon>Ascomycota</taxon>
        <taxon>Pezizomycotina</taxon>
        <taxon>Eurotiomycetes</taxon>
        <taxon>Chaetothyriomycetidae</taxon>
        <taxon>Chaetothyriales</taxon>
        <taxon>Herpotrichiellaceae</taxon>
        <taxon>Fonsecaea</taxon>
    </lineage>
</organism>
<dbReference type="HOGENOM" id="CLU_460786_0_0_1"/>
<dbReference type="EMBL" id="KN846973">
    <property type="protein sequence ID" value="KIW78238.1"/>
    <property type="molecule type" value="Genomic_DNA"/>
</dbReference>
<evidence type="ECO:0000313" key="2">
    <source>
        <dbReference type="Proteomes" id="UP000053029"/>
    </source>
</evidence>
<dbReference type="RefSeq" id="XP_013282046.1">
    <property type="nucleotide sequence ID" value="XM_013426592.1"/>
</dbReference>
<dbReference type="VEuPathDB" id="FungiDB:Z517_08072"/>
<accession>A0A0D2GC48</accession>
<dbReference type="OrthoDB" id="4111629at2759"/>
<dbReference type="AlphaFoldDB" id="A0A0D2GC48"/>
<name>A0A0D2GC48_9EURO</name>
<dbReference type="Proteomes" id="UP000053029">
    <property type="component" value="Unassembled WGS sequence"/>
</dbReference>